<organism evidence="4">
    <name type="scientific">Lotharella oceanica</name>
    <dbReference type="NCBI Taxonomy" id="641309"/>
    <lineage>
        <taxon>Eukaryota</taxon>
        <taxon>Sar</taxon>
        <taxon>Rhizaria</taxon>
        <taxon>Cercozoa</taxon>
        <taxon>Chlorarachniophyceae</taxon>
        <taxon>Lotharella</taxon>
    </lineage>
</organism>
<dbReference type="InterPro" id="IPR036291">
    <property type="entry name" value="NAD(P)-bd_dom_sf"/>
</dbReference>
<dbReference type="PANTHER" id="PTHR42748:SF7">
    <property type="entry name" value="NMRA LIKE REDOX SENSOR 1-RELATED"/>
    <property type="match status" value="1"/>
</dbReference>
<dbReference type="InterPro" id="IPR051164">
    <property type="entry name" value="NmrA-like_oxidored"/>
</dbReference>
<name>A0A7S2TU35_9EUKA</name>
<proteinExistence type="inferred from homology"/>
<protein>
    <recommendedName>
        <fullName evidence="3">NmrA-like domain-containing protein</fullName>
    </recommendedName>
</protein>
<gene>
    <name evidence="4" type="ORF">LSP00402_LOCUS13843</name>
</gene>
<evidence type="ECO:0000256" key="1">
    <source>
        <dbReference type="ARBA" id="ARBA00006328"/>
    </source>
</evidence>
<comment type="similarity">
    <text evidence="1">Belongs to the NmrA-type oxidoreductase family.</text>
</comment>
<sequence>MGDCRDCVVVFDPLGEVGAATIRALFSKEKIPEFRPRVRTLVQDPECKAAKALEEMGVVLYHGDMTDAKAVEKVMDGADAMVLLTTSLKFKQGTNLDPKKAKWVRGLQVEQARTVIRSAIKNELQIVVYMSVVGTEYVLEKYKSAEMYNKKWNRSIIYGEKLIIEDMVKASGMMWTIIQTPMVMELLASANQGITKKGKFPSAYKRTASVGLISCEDIGKLAKMALYNPDDWDKQYFTPMTDKLTPIEQCEILAQARGEIGLWDVTCTPRPLLFMMKPHWARTLDTAEEIFEKVDHGAAIRATKKVLPEAVNLREWYQKKGLLGNMDWTEPSCVVS</sequence>
<dbReference type="Pfam" id="PF05368">
    <property type="entry name" value="NmrA"/>
    <property type="match status" value="1"/>
</dbReference>
<dbReference type="EMBL" id="HBHP01022251">
    <property type="protein sequence ID" value="CAD9769860.1"/>
    <property type="molecule type" value="Transcribed_RNA"/>
</dbReference>
<reference evidence="4" key="1">
    <citation type="submission" date="2021-01" db="EMBL/GenBank/DDBJ databases">
        <authorList>
            <person name="Corre E."/>
            <person name="Pelletier E."/>
            <person name="Niang G."/>
            <person name="Scheremetjew M."/>
            <person name="Finn R."/>
            <person name="Kale V."/>
            <person name="Holt S."/>
            <person name="Cochrane G."/>
            <person name="Meng A."/>
            <person name="Brown T."/>
            <person name="Cohen L."/>
        </authorList>
    </citation>
    <scope>NUCLEOTIDE SEQUENCE</scope>
    <source>
        <strain evidence="4">CCMP622</strain>
    </source>
</reference>
<evidence type="ECO:0000256" key="2">
    <source>
        <dbReference type="ARBA" id="ARBA00022857"/>
    </source>
</evidence>
<feature type="domain" description="NmrA-like" evidence="3">
    <location>
        <begin position="7"/>
        <end position="257"/>
    </location>
</feature>
<evidence type="ECO:0000259" key="3">
    <source>
        <dbReference type="Pfam" id="PF05368"/>
    </source>
</evidence>
<dbReference type="Gene3D" id="3.40.50.720">
    <property type="entry name" value="NAD(P)-binding Rossmann-like Domain"/>
    <property type="match status" value="1"/>
</dbReference>
<dbReference type="AlphaFoldDB" id="A0A7S2TU35"/>
<dbReference type="InterPro" id="IPR008030">
    <property type="entry name" value="NmrA-like"/>
</dbReference>
<accession>A0A7S2TU35</accession>
<dbReference type="Gene3D" id="3.90.25.10">
    <property type="entry name" value="UDP-galactose 4-epimerase, domain 1"/>
    <property type="match status" value="1"/>
</dbReference>
<dbReference type="SUPFAM" id="SSF51735">
    <property type="entry name" value="NAD(P)-binding Rossmann-fold domains"/>
    <property type="match status" value="1"/>
</dbReference>
<dbReference type="PANTHER" id="PTHR42748">
    <property type="entry name" value="NITROGEN METABOLITE REPRESSION PROTEIN NMRA FAMILY MEMBER"/>
    <property type="match status" value="1"/>
</dbReference>
<evidence type="ECO:0000313" key="4">
    <source>
        <dbReference type="EMBL" id="CAD9769860.1"/>
    </source>
</evidence>
<keyword evidence="2" id="KW-0521">NADP</keyword>